<dbReference type="PANTHER" id="PTHR48207:SF4">
    <property type="entry name" value="BLL6097 PROTEIN"/>
    <property type="match status" value="1"/>
</dbReference>
<sequence length="387" mass="40954">MHDVMHDAIAATEDDAMFDGLTVLDLSQGIAGPYCGLILRQQGARVIKVEPPGGDWSRQMGRIRAGQTAIAVACNAGKESVVLDARNADGRAAIGRLAQRADVVIQNFRPGVAERMGVGYQALAAHNPALVYVSISGYGHAGPLAHRPAVDTTMQAYSGLMHLNRDAAGQPRRIAFFMVDLATGLYASQQASAALYQAARRGRGRHVRLSLLETSAALQSYLMIDDAMFPDAELAAANAPTGLFEAADGALYLSMLNDAMFLRLSRLLGFDDWLADASLHSSAGRLPRAAELGRRVAQALAAQPLAHWEALLTEHDVLFARVGHARELLQSAQCAQAGVFGRLPLAGIGEVPWANLPGMAGRDRPAGNAPALGQHTEAVLAEFGIGA</sequence>
<organism evidence="2 3">
    <name type="scientific">Cupriavidus phytorum</name>
    <dbReference type="NCBI Taxonomy" id="3024399"/>
    <lineage>
        <taxon>Bacteria</taxon>
        <taxon>Pseudomonadati</taxon>
        <taxon>Pseudomonadota</taxon>
        <taxon>Betaproteobacteria</taxon>
        <taxon>Burkholderiales</taxon>
        <taxon>Burkholderiaceae</taxon>
        <taxon>Cupriavidus</taxon>
    </lineage>
</organism>
<proteinExistence type="predicted"/>
<dbReference type="SUPFAM" id="SSF89796">
    <property type="entry name" value="CoA-transferase family III (CaiB/BaiF)"/>
    <property type="match status" value="1"/>
</dbReference>
<dbReference type="InterPro" id="IPR050483">
    <property type="entry name" value="CoA-transferase_III_domain"/>
</dbReference>
<name>A0A2W7PUJ1_9BURK</name>
<dbReference type="Gene3D" id="3.30.1540.10">
    <property type="entry name" value="formyl-coa transferase, domain 3"/>
    <property type="match status" value="1"/>
</dbReference>
<protein>
    <submittedName>
        <fullName evidence="2">Crotonobetainyl-CoA:carnitine CoA-transferase CaiB-like acyl-CoA transferase</fullName>
    </submittedName>
</protein>
<dbReference type="InterPro" id="IPR023606">
    <property type="entry name" value="CoA-Trfase_III_dom_1_sf"/>
</dbReference>
<dbReference type="PANTHER" id="PTHR48207">
    <property type="entry name" value="SUCCINATE--HYDROXYMETHYLGLUTARATE COA-TRANSFERASE"/>
    <property type="match status" value="1"/>
</dbReference>
<dbReference type="GO" id="GO:0008410">
    <property type="term" value="F:CoA-transferase activity"/>
    <property type="evidence" value="ECO:0007669"/>
    <property type="project" value="TreeGrafter"/>
</dbReference>
<dbReference type="InterPro" id="IPR044855">
    <property type="entry name" value="CoA-Trfase_III_dom3_sf"/>
</dbReference>
<reference evidence="2" key="1">
    <citation type="submission" date="2018-06" db="EMBL/GenBank/DDBJ databases">
        <title>Genomic Encyclopedia of Type Strains, Phase IV (KMG-V): Genome sequencing to study the core and pangenomes of soil and plant-associated prokaryotes.</title>
        <authorList>
            <person name="Whitman W."/>
        </authorList>
    </citation>
    <scope>NUCLEOTIDE SEQUENCE [LARGE SCALE GENOMIC DNA]</scope>
    <source>
        <strain evidence="2">MLR2-44</strain>
    </source>
</reference>
<dbReference type="Pfam" id="PF02515">
    <property type="entry name" value="CoA_transf_3"/>
    <property type="match status" value="1"/>
</dbReference>
<accession>A0A2W7PUJ1</accession>
<keyword evidence="3" id="KW-1185">Reference proteome</keyword>
<dbReference type="InterPro" id="IPR003673">
    <property type="entry name" value="CoA-Trfase_fam_III"/>
</dbReference>
<keyword evidence="1" id="KW-0808">Transferase</keyword>
<evidence type="ECO:0000313" key="3">
    <source>
        <dbReference type="Proteomes" id="UP000249638"/>
    </source>
</evidence>
<evidence type="ECO:0000256" key="1">
    <source>
        <dbReference type="ARBA" id="ARBA00022679"/>
    </source>
</evidence>
<dbReference type="AlphaFoldDB" id="A0A2W7PUJ1"/>
<dbReference type="Proteomes" id="UP000249638">
    <property type="component" value="Unassembled WGS sequence"/>
</dbReference>
<evidence type="ECO:0000313" key="2">
    <source>
        <dbReference type="EMBL" id="PZX32319.1"/>
    </source>
</evidence>
<gene>
    <name evidence="2" type="ORF">C7416_102493</name>
</gene>
<dbReference type="EMBL" id="QKZN01000002">
    <property type="protein sequence ID" value="PZX32319.1"/>
    <property type="molecule type" value="Genomic_DNA"/>
</dbReference>
<comment type="caution">
    <text evidence="2">The sequence shown here is derived from an EMBL/GenBank/DDBJ whole genome shotgun (WGS) entry which is preliminary data.</text>
</comment>
<dbReference type="Gene3D" id="3.40.50.10540">
    <property type="entry name" value="Crotonobetainyl-coa:carnitine coa-transferase, domain 1"/>
    <property type="match status" value="1"/>
</dbReference>